<dbReference type="InterPro" id="IPR014799">
    <property type="entry name" value="ASD2_dom"/>
</dbReference>
<keyword evidence="6" id="KW-0206">Cytoskeleton</keyword>
<dbReference type="SMR" id="A0A1D5Q188"/>
<evidence type="ECO:0000256" key="4">
    <source>
        <dbReference type="ARBA" id="ARBA00022701"/>
    </source>
</evidence>
<feature type="region of interest" description="Disordered" evidence="9">
    <location>
        <begin position="284"/>
        <end position="315"/>
    </location>
</feature>
<dbReference type="RefSeq" id="XP_014996252.2">
    <property type="nucleotide sequence ID" value="XM_015140766.2"/>
</dbReference>
<dbReference type="PANTHER" id="PTHR15012:SF37">
    <property type="entry name" value="PROTEIN SHROOM1"/>
    <property type="match status" value="1"/>
</dbReference>
<feature type="domain" description="ASD1" evidence="10">
    <location>
        <begin position="352"/>
        <end position="440"/>
    </location>
</feature>
<feature type="region of interest" description="Disordered" evidence="9">
    <location>
        <begin position="482"/>
        <end position="524"/>
    </location>
</feature>
<evidence type="ECO:0000256" key="8">
    <source>
        <dbReference type="SAM" id="Coils"/>
    </source>
</evidence>
<organism evidence="12 13">
    <name type="scientific">Macaca mulatta</name>
    <name type="common">Rhesus macaque</name>
    <dbReference type="NCBI Taxonomy" id="9544"/>
    <lineage>
        <taxon>Eukaryota</taxon>
        <taxon>Metazoa</taxon>
        <taxon>Chordata</taxon>
        <taxon>Craniata</taxon>
        <taxon>Vertebrata</taxon>
        <taxon>Euteleostomi</taxon>
        <taxon>Mammalia</taxon>
        <taxon>Eutheria</taxon>
        <taxon>Euarchontoglires</taxon>
        <taxon>Primates</taxon>
        <taxon>Haplorrhini</taxon>
        <taxon>Catarrhini</taxon>
        <taxon>Cercopithecidae</taxon>
        <taxon>Cercopithecinae</taxon>
        <taxon>Macaca</taxon>
    </lineage>
</organism>
<dbReference type="PROSITE" id="PS51306">
    <property type="entry name" value="ASD1"/>
    <property type="match status" value="1"/>
</dbReference>
<evidence type="ECO:0000259" key="10">
    <source>
        <dbReference type="PROSITE" id="PS51306"/>
    </source>
</evidence>
<feature type="compositionally biased region" description="Polar residues" evidence="9">
    <location>
        <begin position="485"/>
        <end position="494"/>
    </location>
</feature>
<dbReference type="InterPro" id="IPR027685">
    <property type="entry name" value="Shroom_fam"/>
</dbReference>
<keyword evidence="5 7" id="KW-0009">Actin-binding</keyword>
<evidence type="ECO:0000256" key="6">
    <source>
        <dbReference type="ARBA" id="ARBA00023212"/>
    </source>
</evidence>
<comment type="similarity">
    <text evidence="2">Belongs to the shroom family.</text>
</comment>
<dbReference type="GO" id="GO:0051015">
    <property type="term" value="F:actin filament binding"/>
    <property type="evidence" value="ECO:0007669"/>
    <property type="project" value="InterPro"/>
</dbReference>
<evidence type="ECO:0000256" key="3">
    <source>
        <dbReference type="ARBA" id="ARBA00022490"/>
    </source>
</evidence>
<gene>
    <name evidence="12 14" type="primary">SHROOM1</name>
</gene>
<feature type="region of interest" description="Disordered" evidence="9">
    <location>
        <begin position="601"/>
        <end position="677"/>
    </location>
</feature>
<dbReference type="Bgee" id="ENSMMUG00000010312">
    <property type="expression patterns" value="Expressed in ileum and 20 other cell types or tissues"/>
</dbReference>
<evidence type="ECO:0000256" key="1">
    <source>
        <dbReference type="ARBA" id="ARBA00004245"/>
    </source>
</evidence>
<protein>
    <submittedName>
        <fullName evidence="12">Shroom family member 1</fullName>
    </submittedName>
</protein>
<reference evidence="12" key="2">
    <citation type="submission" date="2019-01" db="EMBL/GenBank/DDBJ databases">
        <authorList>
            <person name="Graves T."/>
            <person name="Eichler E.E."/>
            <person name="Wilson R.K."/>
        </authorList>
    </citation>
    <scope>NUCLEOTIDE SEQUENCE [LARGE SCALE GENOMIC DNA]</scope>
    <source>
        <strain evidence="12">17573</strain>
    </source>
</reference>
<dbReference type="Gene3D" id="6.10.250.3120">
    <property type="match status" value="1"/>
</dbReference>
<sequence length="989" mass="105557">MERNGTGTGHKSPWWESKSWKRFGNGGLGEELIKGRVTQQVGGTRPWQLCFLGWARRGKRVAVRQLRARPGPPYRGRCQAPRDPAPSASRVLRMRWRPVGVRGSRPPNPSLRFLRPRARGHPARERTVHFSGLELGRPADATERRWLPPPQPDVAPPLRPQPEPGGGVEVGARGSDVTERPRVPRSSSRLEPQDLRSQPASALICGAMEALGPGGNRASPASSTSGLDLRHLSMRGDSAYSSFSAASSGPEPRTPSPGTDLLPYLDWDYVRVVCGGLGPAPPDAALSTSPRARPAVAAHSGPQPPEVPGTLGPLNRQATPLLYALAAEAKAATRDAEPPSPPASRAAYRQRLQGAQRRVLRATSFQRKELRMSLPARLRPTVPARPPATHPRSASLSHPGGEGEPARSRAPAPGTAGRGPLANQQRKWCFSEPGKLDSVGRGGGPAGECLGEACCSSGLPGPEPLEFQHPALAKFDHQVGWLPETQPQGSTDPDSGSLKLGDAYGPASRSRSASGEVLGSWGGSEGTIPIVQAVPQGAETPRPLFQTKFSSVHASDQQYGTGLGQRTGQAAVPPEYPLHECPGTAGADDCWQGVNGSVGISRPTSHIPTGTANDNISTVDPTGLTTNPPTAAESDLLKPLPADALGLSGNDTPGPPHKTALDRGTGQPGSRPPWPSQCLGELVQELARLDPSLLDPLASQPSPEPPLGLLDGLIPLAEVRAAMPPACGEAGEEAASTFEPGSYQFSFTQLLPAPQEETRLENPATHPVPDQPCGQGLLAPNNSIQGKKVELAALLQKMLQDLHTEQERLQGEAQAWARRQAALEAAVRQACAPRELERFSRFMADLERVLGLLLLLGSRLARVRRALARAASASDPDEQASLLQRLRLLQRQEEDAKELKDHVARRERAVREVLVRALPVEELRAYCALLAGKAAVLAQQRSLDERIRLLQDQLDAIRDDLGHHPPSPSPARPPGTCPPVQPPFPLLLT</sequence>
<dbReference type="AlphaFoldDB" id="A0A1D5Q188"/>
<dbReference type="InterPro" id="IPR014800">
    <property type="entry name" value="ASD1_dom"/>
</dbReference>
<evidence type="ECO:0000256" key="9">
    <source>
        <dbReference type="SAM" id="MobiDB-lite"/>
    </source>
</evidence>
<name>A0A1D5Q188_MACMU</name>
<dbReference type="PROSITE" id="PS51307">
    <property type="entry name" value="ASD2"/>
    <property type="match status" value="1"/>
</dbReference>
<dbReference type="VGNC" id="VGNC:77299">
    <property type="gene designation" value="SHROOM1"/>
</dbReference>
<feature type="coiled-coil region" evidence="8">
    <location>
        <begin position="879"/>
        <end position="909"/>
    </location>
</feature>
<feature type="coiled-coil region" evidence="8">
    <location>
        <begin position="792"/>
        <end position="819"/>
    </location>
</feature>
<dbReference type="PANTHER" id="PTHR15012">
    <property type="entry name" value="APICAL PROTEIN/SHROOM-RELATED"/>
    <property type="match status" value="1"/>
</dbReference>
<accession>A0A1D5Q188</accession>
<dbReference type="GeneTree" id="ENSGT00940000160656"/>
<feature type="region of interest" description="Disordered" evidence="9">
    <location>
        <begin position="330"/>
        <end position="360"/>
    </location>
</feature>
<evidence type="ECO:0000313" key="13">
    <source>
        <dbReference type="Proteomes" id="UP000006718"/>
    </source>
</evidence>
<keyword evidence="13" id="KW-1185">Reference proteome</keyword>
<dbReference type="ExpressionAtlas" id="A0A1D5Q188">
    <property type="expression patterns" value="baseline and differential"/>
</dbReference>
<feature type="compositionally biased region" description="Pro residues" evidence="9">
    <location>
        <begin position="965"/>
        <end position="989"/>
    </location>
</feature>
<feature type="compositionally biased region" description="Polar residues" evidence="9">
    <location>
        <begin position="185"/>
        <end position="197"/>
    </location>
</feature>
<dbReference type="GeneID" id="711299"/>
<evidence type="ECO:0000259" key="11">
    <source>
        <dbReference type="PROSITE" id="PS51307"/>
    </source>
</evidence>
<dbReference type="CTD" id="134549"/>
<proteinExistence type="inferred from homology"/>
<feature type="region of interest" description="Disordered" evidence="9">
    <location>
        <begin position="240"/>
        <end position="260"/>
    </location>
</feature>
<feature type="region of interest" description="Disordered" evidence="9">
    <location>
        <begin position="373"/>
        <end position="426"/>
    </location>
</feature>
<feature type="region of interest" description="Disordered" evidence="9">
    <location>
        <begin position="958"/>
        <end position="989"/>
    </location>
</feature>
<dbReference type="Ensembl" id="ENSMMUT00000056627.2">
    <property type="protein sequence ID" value="ENSMMUP00000041800.2"/>
    <property type="gene ID" value="ENSMMUG00000010312.4"/>
</dbReference>
<keyword evidence="3" id="KW-0963">Cytoplasm</keyword>
<dbReference type="Proteomes" id="UP000006718">
    <property type="component" value="Chromosome 6"/>
</dbReference>
<reference evidence="12" key="4">
    <citation type="submission" date="2025-09" db="UniProtKB">
        <authorList>
            <consortium name="Ensembl"/>
        </authorList>
    </citation>
    <scope>IDENTIFICATION</scope>
    <source>
        <strain evidence="12">17573</strain>
    </source>
</reference>
<feature type="region of interest" description="Disordered" evidence="9">
    <location>
        <begin position="99"/>
        <end position="197"/>
    </location>
</feature>
<reference evidence="13" key="1">
    <citation type="journal article" date="2007" name="Science">
        <title>Evolutionary and biomedical insights from the rhesus macaque genome.</title>
        <authorList>
            <person name="Gibbs R.A."/>
            <person name="Rogers J."/>
            <person name="Katze M.G."/>
            <person name="Bumgarner R."/>
            <person name="Weinstock G.M."/>
            <person name="Mardis E.R."/>
            <person name="Remington K.A."/>
            <person name="Strausberg R.L."/>
            <person name="Venter J.C."/>
            <person name="Wilson R.K."/>
            <person name="Batzer M.A."/>
            <person name="Bustamante C.D."/>
            <person name="Eichler E.E."/>
            <person name="Hahn M.W."/>
            <person name="Hardison R.C."/>
            <person name="Makova K.D."/>
            <person name="Miller W."/>
            <person name="Milosavljevic A."/>
            <person name="Palermo R.E."/>
            <person name="Siepel A."/>
            <person name="Sikela J.M."/>
            <person name="Attaway T."/>
            <person name="Bell S."/>
            <person name="Bernard K.E."/>
            <person name="Buhay C.J."/>
            <person name="Chandrabose M.N."/>
            <person name="Dao M."/>
            <person name="Davis C."/>
            <person name="Delehaunty K.D."/>
            <person name="Ding Y."/>
            <person name="Dinh H.H."/>
            <person name="Dugan-Rocha S."/>
            <person name="Fulton L.A."/>
            <person name="Gabisi R.A."/>
            <person name="Garner T.T."/>
            <person name="Godfrey J."/>
            <person name="Hawes A.C."/>
            <person name="Hernandez J."/>
            <person name="Hines S."/>
            <person name="Holder M."/>
            <person name="Hume J."/>
            <person name="Jhangiani S.N."/>
            <person name="Joshi V."/>
            <person name="Khan Z.M."/>
            <person name="Kirkness E.F."/>
            <person name="Cree A."/>
            <person name="Fowler R.G."/>
            <person name="Lee S."/>
            <person name="Lewis L.R."/>
            <person name="Li Z."/>
            <person name="Liu Y.-S."/>
            <person name="Moore S.M."/>
            <person name="Muzny D."/>
            <person name="Nazareth L.V."/>
            <person name="Ngo D.N."/>
            <person name="Okwuonu G.O."/>
            <person name="Pai G."/>
            <person name="Parker D."/>
            <person name="Paul H.A."/>
            <person name="Pfannkoch C."/>
            <person name="Pohl C.S."/>
            <person name="Rogers Y.-H.C."/>
            <person name="Ruiz S.J."/>
            <person name="Sabo A."/>
            <person name="Santibanez J."/>
            <person name="Schneider B.W."/>
            <person name="Smith S.M."/>
            <person name="Sodergren E."/>
            <person name="Svatek A.F."/>
            <person name="Utterback T.R."/>
            <person name="Vattathil S."/>
            <person name="Warren W."/>
            <person name="White C.S."/>
            <person name="Chinwalla A.T."/>
            <person name="Feng Y."/>
            <person name="Halpern A.L."/>
            <person name="Hillier L.W."/>
            <person name="Huang X."/>
            <person name="Minx P."/>
            <person name="Nelson J.O."/>
            <person name="Pepin K.H."/>
            <person name="Qin X."/>
            <person name="Sutton G.G."/>
            <person name="Venter E."/>
            <person name="Walenz B.P."/>
            <person name="Wallis J.W."/>
            <person name="Worley K.C."/>
            <person name="Yang S.-P."/>
            <person name="Jones S.M."/>
            <person name="Marra M.A."/>
            <person name="Rocchi M."/>
            <person name="Schein J.E."/>
            <person name="Baertsch R."/>
            <person name="Clarke L."/>
            <person name="Csuros M."/>
            <person name="Glasscock J."/>
            <person name="Harris R.A."/>
            <person name="Havlak P."/>
            <person name="Jackson A.R."/>
            <person name="Jiang H."/>
            <person name="Liu Y."/>
            <person name="Messina D.N."/>
            <person name="Shen Y."/>
            <person name="Song H.X.-Z."/>
            <person name="Wylie T."/>
            <person name="Zhang L."/>
            <person name="Birney E."/>
            <person name="Han K."/>
            <person name="Konkel M.K."/>
            <person name="Lee J."/>
            <person name="Smit A.F.A."/>
            <person name="Ullmer B."/>
            <person name="Wang H."/>
            <person name="Xing J."/>
            <person name="Burhans R."/>
            <person name="Cheng Z."/>
            <person name="Karro J.E."/>
            <person name="Ma J."/>
            <person name="Raney B."/>
            <person name="She X."/>
            <person name="Cox M.J."/>
            <person name="Demuth J.P."/>
            <person name="Dumas L.J."/>
            <person name="Han S.-G."/>
            <person name="Hopkins J."/>
            <person name="Karimpour-Fard A."/>
            <person name="Kim Y.H."/>
            <person name="Pollack J.R."/>
            <person name="Vinar T."/>
            <person name="Addo-Quaye C."/>
            <person name="Degenhardt J."/>
            <person name="Denby A."/>
            <person name="Hubisz M.J."/>
            <person name="Indap A."/>
            <person name="Kosiol C."/>
            <person name="Lahn B.T."/>
            <person name="Lawson H.A."/>
            <person name="Marklein A."/>
            <person name="Nielsen R."/>
            <person name="Vallender E.J."/>
            <person name="Clark A.G."/>
            <person name="Ferguson B."/>
            <person name="Hernandez R.D."/>
            <person name="Hirani K."/>
            <person name="Kehrer-Sawatzki H."/>
            <person name="Kolb J."/>
            <person name="Patil S."/>
            <person name="Pu L.-L."/>
            <person name="Ren Y."/>
            <person name="Smith D.G."/>
            <person name="Wheeler D.A."/>
            <person name="Schenck I."/>
            <person name="Ball E.V."/>
            <person name="Chen R."/>
            <person name="Cooper D.N."/>
            <person name="Giardine B."/>
            <person name="Hsu F."/>
            <person name="Kent W.J."/>
            <person name="Lesk A."/>
            <person name="Nelson D.L."/>
            <person name="O'brien W.E."/>
            <person name="Pruefer K."/>
            <person name="Stenson P.D."/>
            <person name="Wallace J.C."/>
            <person name="Ke H."/>
            <person name="Liu X.-M."/>
            <person name="Wang P."/>
            <person name="Xiang A.P."/>
            <person name="Yang F."/>
            <person name="Barber G.P."/>
            <person name="Haussler D."/>
            <person name="Karolchik D."/>
            <person name="Kern A.D."/>
            <person name="Kuhn R.M."/>
            <person name="Smith K.E."/>
            <person name="Zwieg A.S."/>
        </authorList>
    </citation>
    <scope>NUCLEOTIDE SEQUENCE [LARGE SCALE GENOMIC DNA]</scope>
    <source>
        <strain evidence="13">17573</strain>
    </source>
</reference>
<keyword evidence="8" id="KW-0175">Coiled coil</keyword>
<reference evidence="12" key="3">
    <citation type="submission" date="2025-08" db="UniProtKB">
        <authorList>
            <consortium name="Ensembl"/>
        </authorList>
    </citation>
    <scope>IDENTIFICATION</scope>
    <source>
        <strain evidence="12">17573</strain>
    </source>
</reference>
<dbReference type="Pfam" id="PF08688">
    <property type="entry name" value="ASD1"/>
    <property type="match status" value="1"/>
</dbReference>
<feature type="compositionally biased region" description="Polar residues" evidence="9">
    <location>
        <begin position="602"/>
        <end position="629"/>
    </location>
</feature>
<comment type="subcellular location">
    <subcellularLocation>
        <location evidence="1">Cytoplasm</location>
        <location evidence="1">Cytoskeleton</location>
    </subcellularLocation>
</comment>
<keyword evidence="4" id="KW-0493">Microtubule</keyword>
<feature type="compositionally biased region" description="Pro residues" evidence="9">
    <location>
        <begin position="147"/>
        <end position="163"/>
    </location>
</feature>
<dbReference type="Pfam" id="PF08687">
    <property type="entry name" value="ASD2"/>
    <property type="match status" value="1"/>
</dbReference>
<evidence type="ECO:0000256" key="5">
    <source>
        <dbReference type="ARBA" id="ARBA00023203"/>
    </source>
</evidence>
<evidence type="ECO:0000313" key="12">
    <source>
        <dbReference type="Ensembl" id="ENSMMUP00000041800.2"/>
    </source>
</evidence>
<dbReference type="GO" id="GO:0005874">
    <property type="term" value="C:microtubule"/>
    <property type="evidence" value="ECO:0007669"/>
    <property type="project" value="UniProtKB-KW"/>
</dbReference>
<feature type="domain" description="ASD2" evidence="11">
    <location>
        <begin position="680"/>
        <end position="962"/>
    </location>
</feature>
<evidence type="ECO:0000256" key="2">
    <source>
        <dbReference type="ARBA" id="ARBA00006469"/>
    </source>
</evidence>
<evidence type="ECO:0000256" key="7">
    <source>
        <dbReference type="PROSITE-ProRule" id="PRU00637"/>
    </source>
</evidence>
<dbReference type="VEuPathDB" id="HostDB:ENSMMUG00000010312"/>
<evidence type="ECO:0000313" key="14">
    <source>
        <dbReference type="VGNC" id="VGNC:77299"/>
    </source>
</evidence>